<dbReference type="InterPro" id="IPR052682">
    <property type="entry name" value="MZB1"/>
</dbReference>
<name>A0A8K0EFV9_BRALA</name>
<evidence type="ECO:0000313" key="5">
    <source>
        <dbReference type="Proteomes" id="UP000838412"/>
    </source>
</evidence>
<dbReference type="InterPro" id="IPR021852">
    <property type="entry name" value="DUF3456"/>
</dbReference>
<evidence type="ECO:0000313" key="4">
    <source>
        <dbReference type="EMBL" id="CAH1246955.1"/>
    </source>
</evidence>
<dbReference type="Pfam" id="PF11938">
    <property type="entry name" value="DUF3456"/>
    <property type="match status" value="1"/>
</dbReference>
<dbReference type="GO" id="GO:0005576">
    <property type="term" value="C:extracellular region"/>
    <property type="evidence" value="ECO:0007669"/>
    <property type="project" value="TreeGrafter"/>
</dbReference>
<protein>
    <submittedName>
        <fullName evidence="4">Hypp7800 protein</fullName>
    </submittedName>
</protein>
<feature type="signal peptide" evidence="2">
    <location>
        <begin position="1"/>
        <end position="28"/>
    </location>
</feature>
<feature type="region of interest" description="Disordered" evidence="1">
    <location>
        <begin position="174"/>
        <end position="195"/>
    </location>
</feature>
<proteinExistence type="predicted"/>
<dbReference type="PANTHER" id="PTHR15881">
    <property type="entry name" value="MARGINAL ZONE B- AND B1-CELL-SPECIFIC PROTEIN"/>
    <property type="match status" value="1"/>
</dbReference>
<gene>
    <name evidence="4" type="primary">Hypp7800</name>
    <name evidence="4" type="ORF">BLAG_LOCUS8788</name>
</gene>
<evidence type="ECO:0000256" key="1">
    <source>
        <dbReference type="SAM" id="MobiDB-lite"/>
    </source>
</evidence>
<dbReference type="OrthoDB" id="448621at2759"/>
<evidence type="ECO:0000259" key="3">
    <source>
        <dbReference type="Pfam" id="PF11938"/>
    </source>
</evidence>
<organism evidence="4 5">
    <name type="scientific">Branchiostoma lanceolatum</name>
    <name type="common">Common lancelet</name>
    <name type="synonym">Amphioxus lanceolatum</name>
    <dbReference type="NCBI Taxonomy" id="7740"/>
    <lineage>
        <taxon>Eukaryota</taxon>
        <taxon>Metazoa</taxon>
        <taxon>Chordata</taxon>
        <taxon>Cephalochordata</taxon>
        <taxon>Leptocardii</taxon>
        <taxon>Amphioxiformes</taxon>
        <taxon>Branchiostomatidae</taxon>
        <taxon>Branchiostoma</taxon>
    </lineage>
</organism>
<reference evidence="4" key="1">
    <citation type="submission" date="2022-01" db="EMBL/GenBank/DDBJ databases">
        <authorList>
            <person name="Braso-Vives M."/>
        </authorList>
    </citation>
    <scope>NUCLEOTIDE SEQUENCE</scope>
</reference>
<dbReference type="Proteomes" id="UP000838412">
    <property type="component" value="Chromosome 15"/>
</dbReference>
<keyword evidence="2" id="KW-0732">Signal</keyword>
<dbReference type="EMBL" id="OV696700">
    <property type="protein sequence ID" value="CAH1246955.1"/>
    <property type="molecule type" value="Genomic_DNA"/>
</dbReference>
<dbReference type="AlphaFoldDB" id="A0A8K0EFV9"/>
<keyword evidence="5" id="KW-1185">Reference proteome</keyword>
<evidence type="ECO:0000256" key="2">
    <source>
        <dbReference type="SAM" id="SignalP"/>
    </source>
</evidence>
<feature type="chain" id="PRO_5035460307" evidence="2">
    <location>
        <begin position="29"/>
        <end position="195"/>
    </location>
</feature>
<feature type="domain" description="DUF3456" evidence="3">
    <location>
        <begin position="78"/>
        <end position="178"/>
    </location>
</feature>
<dbReference type="GO" id="GO:0034663">
    <property type="term" value="C:endoplasmic reticulum chaperone complex"/>
    <property type="evidence" value="ECO:0007669"/>
    <property type="project" value="TreeGrafter"/>
</dbReference>
<dbReference type="PANTHER" id="PTHR15881:SF2">
    <property type="entry name" value="MARGINAL ZONE B- AND B1-CELL-SPECIFIC PROTEIN"/>
    <property type="match status" value="1"/>
</dbReference>
<accession>A0A8K0EFV9</accession>
<sequence>MAATVDCSALLLHVSFVLVLLFTICARAQQEQSLGSIKFSGPDVNSEESESMHMPDYLKCDACRIIAYQFTEKLKKVTKRRTKPLSESEIIDTFEEVCESSWDDYGIKEVDGLKRLSGAGLETKEVPGVMQGGGKWPFRLKEMCYSYVGNEGEEELYDIFKSKTTLEKFLCKEANGPCHPKNKKVKKTEKDKEEL</sequence>